<dbReference type="EMBL" id="FTNK01000009">
    <property type="protein sequence ID" value="SIR25338.1"/>
    <property type="molecule type" value="Genomic_DNA"/>
</dbReference>
<dbReference type="NCBIfam" id="TIGR01422">
    <property type="entry name" value="phosphonatase"/>
    <property type="match status" value="1"/>
</dbReference>
<dbReference type="InterPro" id="IPR036412">
    <property type="entry name" value="HAD-like_sf"/>
</dbReference>
<dbReference type="SUPFAM" id="SSF56784">
    <property type="entry name" value="HAD-like"/>
    <property type="match status" value="1"/>
</dbReference>
<dbReference type="InterPro" id="IPR006323">
    <property type="entry name" value="Phosphonoacetald_hydro"/>
</dbReference>
<evidence type="ECO:0000256" key="2">
    <source>
        <dbReference type="HAMAP-Rule" id="MF_01375"/>
    </source>
</evidence>
<comment type="cofactor">
    <cofactor evidence="2">
        <name>Mg(2+)</name>
        <dbReference type="ChEBI" id="CHEBI:18420"/>
    </cofactor>
    <text evidence="2">Binds 1 Mg(2+) ion per subunit.</text>
</comment>
<proteinExistence type="inferred from homology"/>
<dbReference type="HAMAP" id="MF_01375">
    <property type="entry name" value="PhnX"/>
    <property type="match status" value="1"/>
</dbReference>
<dbReference type="Gene3D" id="3.40.50.1000">
    <property type="entry name" value="HAD superfamily/HAD-like"/>
    <property type="match status" value="1"/>
</dbReference>
<comment type="catalytic activity">
    <reaction evidence="2">
        <text>phosphonoacetaldehyde + H2O = acetaldehyde + phosphate + H(+)</text>
        <dbReference type="Rhea" id="RHEA:18905"/>
        <dbReference type="ChEBI" id="CHEBI:15343"/>
        <dbReference type="ChEBI" id="CHEBI:15377"/>
        <dbReference type="ChEBI" id="CHEBI:15378"/>
        <dbReference type="ChEBI" id="CHEBI:43474"/>
        <dbReference type="ChEBI" id="CHEBI:58383"/>
        <dbReference type="EC" id="3.11.1.1"/>
    </reaction>
</comment>
<sequence>MIQAVVFDWAGTMVDYGCFAPLNVFMEVFRKKDIAITIEEARAPMGLLKRDHIREILRMERVSALWEECYGQLPEESDVDVLYADFEPMMLAVVHEYAEPIPGALALVDRLRVEGIRIGSTTGYTAEMMAIVTVEAKKRGYEPDHLVTPNDVSAGRPYPWMMYENAAALNVYPMYNMIKVGDTVSDIQEGVNSGAWTVGVVKGGSELGMSEDEVNTCDIDMLKQRMEAVASKFSSEGAHYVIDAIGELDTLIPWINQRIQEGDRP</sequence>
<dbReference type="Gene3D" id="1.10.150.240">
    <property type="entry name" value="Putative phosphatase, domain 2"/>
    <property type="match status" value="1"/>
</dbReference>
<name>A0ABY1K4R4_9BACL</name>
<keyword evidence="4" id="KW-1185">Reference proteome</keyword>
<dbReference type="CDD" id="cd02586">
    <property type="entry name" value="HAD_PHN"/>
    <property type="match status" value="1"/>
</dbReference>
<dbReference type="GO" id="GO:0016787">
    <property type="term" value="F:hydrolase activity"/>
    <property type="evidence" value="ECO:0007669"/>
    <property type="project" value="UniProtKB-KW"/>
</dbReference>
<dbReference type="InterPro" id="IPR023214">
    <property type="entry name" value="HAD_sf"/>
</dbReference>
<accession>A0ABY1K4R4</accession>
<comment type="caution">
    <text evidence="3">The sequence shown here is derived from an EMBL/GenBank/DDBJ whole genome shotgun (WGS) entry which is preliminary data.</text>
</comment>
<dbReference type="Pfam" id="PF00702">
    <property type="entry name" value="Hydrolase"/>
    <property type="match status" value="1"/>
</dbReference>
<protein>
    <recommendedName>
        <fullName evidence="2">Phosphonoacetaldehyde hydrolase</fullName>
        <shortName evidence="2">Phosphonatase</shortName>
        <ecNumber evidence="2">3.11.1.1</ecNumber>
    </recommendedName>
    <alternativeName>
        <fullName evidence="2">Phosphonoacetaldehyde phosphonohydrolase</fullName>
    </alternativeName>
</protein>
<comment type="function">
    <text evidence="2">Involved in phosphonate degradation.</text>
</comment>
<keyword evidence="1 2" id="KW-0704">Schiff base</keyword>
<feature type="active site" description="Nucleophile" evidence="2">
    <location>
        <position position="8"/>
    </location>
</feature>
<gene>
    <name evidence="2" type="primary">phnX</name>
    <name evidence="3" type="ORF">SAMN05421578_109177</name>
</gene>
<evidence type="ECO:0000256" key="1">
    <source>
        <dbReference type="ARBA" id="ARBA00023270"/>
    </source>
</evidence>
<keyword evidence="2" id="KW-0460">Magnesium</keyword>
<keyword evidence="2" id="KW-0479">Metal-binding</keyword>
<dbReference type="InterPro" id="IPR023198">
    <property type="entry name" value="PGP-like_dom2"/>
</dbReference>
<organism evidence="3 4">
    <name type="scientific">Paenibacillus macquariensis</name>
    <dbReference type="NCBI Taxonomy" id="948756"/>
    <lineage>
        <taxon>Bacteria</taxon>
        <taxon>Bacillati</taxon>
        <taxon>Bacillota</taxon>
        <taxon>Bacilli</taxon>
        <taxon>Bacillales</taxon>
        <taxon>Paenibacillaceae</taxon>
        <taxon>Paenibacillus</taxon>
    </lineage>
</organism>
<evidence type="ECO:0000313" key="3">
    <source>
        <dbReference type="EMBL" id="SIR25338.1"/>
    </source>
</evidence>
<dbReference type="RefSeq" id="WP_082867582.1">
    <property type="nucleotide sequence ID" value="NZ_FTNK01000009.1"/>
</dbReference>
<dbReference type="PANTHER" id="PTHR43434">
    <property type="entry name" value="PHOSPHOGLYCOLATE PHOSPHATASE"/>
    <property type="match status" value="1"/>
</dbReference>
<feature type="binding site" evidence="2">
    <location>
        <position position="182"/>
    </location>
    <ligand>
        <name>Mg(2+)</name>
        <dbReference type="ChEBI" id="CHEBI:18420"/>
    </ligand>
</feature>
<feature type="binding site" evidence="2">
    <location>
        <position position="8"/>
    </location>
    <ligand>
        <name>Mg(2+)</name>
        <dbReference type="ChEBI" id="CHEBI:18420"/>
    </ligand>
</feature>
<feature type="active site" description="Schiff-base intermediate with substrate" evidence="2">
    <location>
        <position position="49"/>
    </location>
</feature>
<dbReference type="PANTHER" id="PTHR43434:SF19">
    <property type="entry name" value="PHOSPHONOACETALDEHYDE HYDROLASE"/>
    <property type="match status" value="1"/>
</dbReference>
<dbReference type="SFLD" id="SFLDG01129">
    <property type="entry name" value="C1.5:_HAD__Beta-PGM__Phosphata"/>
    <property type="match status" value="1"/>
</dbReference>
<dbReference type="SFLD" id="SFLDS00003">
    <property type="entry name" value="Haloacid_Dehalogenase"/>
    <property type="match status" value="1"/>
</dbReference>
<keyword evidence="2 3" id="KW-0378">Hydrolase</keyword>
<dbReference type="SFLD" id="SFLDG01135">
    <property type="entry name" value="C1.5.6:_HAD__Beta-PGM__Phospha"/>
    <property type="match status" value="1"/>
</dbReference>
<dbReference type="EC" id="3.11.1.1" evidence="2"/>
<evidence type="ECO:0000313" key="4">
    <source>
        <dbReference type="Proteomes" id="UP000186666"/>
    </source>
</evidence>
<dbReference type="Proteomes" id="UP000186666">
    <property type="component" value="Unassembled WGS sequence"/>
</dbReference>
<dbReference type="InterPro" id="IPR050155">
    <property type="entry name" value="HAD-like_hydrolase_sf"/>
</dbReference>
<comment type="similarity">
    <text evidence="2">Belongs to the HAD-like hydrolase superfamily. PhnX family.</text>
</comment>
<comment type="subunit">
    <text evidence="2">Homodimer.</text>
</comment>
<reference evidence="3 4" key="1">
    <citation type="submission" date="2017-01" db="EMBL/GenBank/DDBJ databases">
        <authorList>
            <person name="Varghese N."/>
            <person name="Submissions S."/>
        </authorList>
    </citation>
    <scope>NUCLEOTIDE SEQUENCE [LARGE SCALE GENOMIC DNA]</scope>
    <source>
        <strain evidence="3 4">ATCC 23464</strain>
    </source>
</reference>
<feature type="binding site" evidence="2">
    <location>
        <position position="10"/>
    </location>
    <ligand>
        <name>Mg(2+)</name>
        <dbReference type="ChEBI" id="CHEBI:18420"/>
    </ligand>
</feature>